<dbReference type="AlphaFoldDB" id="A0A1G8SKC8"/>
<evidence type="ECO:0000313" key="1">
    <source>
        <dbReference type="EMBL" id="SDJ29070.1"/>
    </source>
</evidence>
<dbReference type="OrthoDB" id="9814627at2"/>
<dbReference type="STRING" id="1128970.SAMN04487935_0574"/>
<keyword evidence="2" id="KW-1185">Reference proteome</keyword>
<organism evidence="1 2">
    <name type="scientific">Flavobacterium noncentrifugens</name>
    <dbReference type="NCBI Taxonomy" id="1128970"/>
    <lineage>
        <taxon>Bacteria</taxon>
        <taxon>Pseudomonadati</taxon>
        <taxon>Bacteroidota</taxon>
        <taxon>Flavobacteriia</taxon>
        <taxon>Flavobacteriales</taxon>
        <taxon>Flavobacteriaceae</taxon>
        <taxon>Flavobacterium</taxon>
    </lineage>
</organism>
<proteinExistence type="predicted"/>
<gene>
    <name evidence="1" type="ORF">SAMN04487935_0574</name>
</gene>
<accession>A0A1G8SKC8</accession>
<evidence type="ECO:0008006" key="3">
    <source>
        <dbReference type="Google" id="ProtNLM"/>
    </source>
</evidence>
<sequence>MTLRERKFVFGILILFNTVVYSQSDGINMTNYNVANDINSRIKLPLSPEAAAFEKYGEAPVNMYSGTPDISVPLHTIEGRELSLPISLNYDATGVKVTQISTNVGLGWSINLGGRISRITNGKPDDIGRDPYSISTTILNYIGVYSFPGQLSEYLNDFMLPVVNGRDDTELDFYSLNVLGISDYIVKDLENGEYHTLLNPRIHVTKIQAGVVWLVTMDDGTQYYFGENGKKETTHISGGDDAGVGHVYSGNSESSWLLTKAISKNKMDQFDFDYKLYTWDNEIAQPLVSRSYYKKLTCPMTWVYDAAFNLGITYTTSQQMPLSIKLNGEYIAKFTYKSREDLKLVPNSYQGGNALNEILFYKYKIPVQNFEAVNPSDFYKRILFDHSYFGTIPAGQSQFAHLYRRLKLDKVTIFGSENMKGKEYAFDYKNPQLVPAVNSNSQDFLGLYNAASNDDLVQSVNSGNIIFSGADRKTDILYAQNGILEKIHFPTRGYSKFVYEQNMVSDSIYHPEGYYSHEVDIFTVPNYEGFYCGDPPEKYFKFCTTPNMIPINLRPFGCTEYSNYTYMRIVRTKLLKISEENDYNISGSGLGVYLIQNITGCDNDIPITFPECEMAMTNGEFEEYYPCLRPTESLYIDSPTNYSQPEDFVAGGCTGPIGSVAVNLKVGTYQVTTWSENNENAGPILNISKTVHDTIPAYTEYISKKSHGLRVKSIENYSSEGVIAQKKEYQYNYEIDGLNHSSGIELEEAPTAIVYQTKNIICNEGSPFSHIGVSSITPTIVVNAGSIRTVPNVAYSSVFEISKDAIGNKIYTQSKFNVGRSGVIYSDSEITSFEPNYRNGKISEKNYFNSSGEVLVSEKFQYDEKIFFTCESTGFRKDTHNKYAWADADGYLYYTWGASTVLNLSNPGPEPFPAGLIDIASWHEPQLGKYSYHRVGQNISGKIGWLASKEKTTFMSGGLRVVEKQEYGYDLDFPYMLRRKQSSSSEGIISQGYWYSELYPENPEKITDIITYSDNSEISRQKNLYTDYPQENPQGNFLTEVMTSKGGNALESRVKFDYEPNSKCLVSSLKITNSSGSSNEDYESYVYGYNNKNIVAKLTGVRYSQIPPLILADITDKSNLLASEANDDNLRRALNELRLAFPRAMITTYTFDPMVGITSETGPNGLKKFYEYDALGRLVKTSDDNRNILIQNDYHFKD</sequence>
<protein>
    <recommendedName>
        <fullName evidence="3">YD repeat-containing protein</fullName>
    </recommendedName>
</protein>
<reference evidence="1 2" key="1">
    <citation type="submission" date="2016-10" db="EMBL/GenBank/DDBJ databases">
        <authorList>
            <person name="de Groot N.N."/>
        </authorList>
    </citation>
    <scope>NUCLEOTIDE SEQUENCE [LARGE SCALE GENOMIC DNA]</scope>
    <source>
        <strain evidence="1 2">CGMCC 1.10076</strain>
    </source>
</reference>
<dbReference type="EMBL" id="FNEZ01000001">
    <property type="protein sequence ID" value="SDJ29070.1"/>
    <property type="molecule type" value="Genomic_DNA"/>
</dbReference>
<dbReference type="RefSeq" id="WP_091391750.1">
    <property type="nucleotide sequence ID" value="NZ_BKAI01000002.1"/>
</dbReference>
<name>A0A1G8SKC8_9FLAO</name>
<dbReference type="Proteomes" id="UP000199580">
    <property type="component" value="Unassembled WGS sequence"/>
</dbReference>
<evidence type="ECO:0000313" key="2">
    <source>
        <dbReference type="Proteomes" id="UP000199580"/>
    </source>
</evidence>